<dbReference type="InterPro" id="IPR036890">
    <property type="entry name" value="HATPase_C_sf"/>
</dbReference>
<keyword evidence="4" id="KW-0547">Nucleotide-binding</keyword>
<keyword evidence="4" id="KW-0067">ATP-binding</keyword>
<feature type="compositionally biased region" description="Basic and acidic residues" evidence="2">
    <location>
        <begin position="58"/>
        <end position="93"/>
    </location>
</feature>
<dbReference type="InterPro" id="IPR038973">
    <property type="entry name" value="MutL/Mlh/Pms-like"/>
</dbReference>
<keyword evidence="5" id="KW-1185">Reference proteome</keyword>
<gene>
    <name evidence="4" type="ORF">KIW84_022838</name>
</gene>
<dbReference type="GO" id="GO:0032389">
    <property type="term" value="C:MutLalpha complex"/>
    <property type="evidence" value="ECO:0007669"/>
    <property type="project" value="TreeGrafter"/>
</dbReference>
<evidence type="ECO:0000256" key="2">
    <source>
        <dbReference type="SAM" id="MobiDB-lite"/>
    </source>
</evidence>
<proteinExistence type="inferred from homology"/>
<dbReference type="PANTHER" id="PTHR10073">
    <property type="entry name" value="DNA MISMATCH REPAIR PROTEIN MLH, PMS, MUTL"/>
    <property type="match status" value="1"/>
</dbReference>
<dbReference type="GO" id="GO:0005524">
    <property type="term" value="F:ATP binding"/>
    <property type="evidence" value="ECO:0007669"/>
    <property type="project" value="UniProtKB-KW"/>
</dbReference>
<accession>A0A9D5BBF8</accession>
<dbReference type="CDD" id="cd16926">
    <property type="entry name" value="HATPase_MutL-MLH-PMS-like"/>
    <property type="match status" value="1"/>
</dbReference>
<dbReference type="GO" id="GO:0140664">
    <property type="term" value="F:ATP-dependent DNA damage sensor activity"/>
    <property type="evidence" value="ECO:0007669"/>
    <property type="project" value="InterPro"/>
</dbReference>
<reference evidence="4 5" key="1">
    <citation type="journal article" date="2022" name="Nat. Genet.">
        <title>Improved pea reference genome and pan-genome highlight genomic features and evolutionary characteristics.</title>
        <authorList>
            <person name="Yang T."/>
            <person name="Liu R."/>
            <person name="Luo Y."/>
            <person name="Hu S."/>
            <person name="Wang D."/>
            <person name="Wang C."/>
            <person name="Pandey M.K."/>
            <person name="Ge S."/>
            <person name="Xu Q."/>
            <person name="Li N."/>
            <person name="Li G."/>
            <person name="Huang Y."/>
            <person name="Saxena R.K."/>
            <person name="Ji Y."/>
            <person name="Li M."/>
            <person name="Yan X."/>
            <person name="He Y."/>
            <person name="Liu Y."/>
            <person name="Wang X."/>
            <person name="Xiang C."/>
            <person name="Varshney R.K."/>
            <person name="Ding H."/>
            <person name="Gao S."/>
            <person name="Zong X."/>
        </authorList>
    </citation>
    <scope>NUCLEOTIDE SEQUENCE [LARGE SCALE GENOMIC DNA]</scope>
    <source>
        <strain evidence="4 5">cv. Zhongwan 6</strain>
    </source>
</reference>
<name>A0A9D5BBF8_PEA</name>
<dbReference type="Proteomes" id="UP001058974">
    <property type="component" value="Chromosome 2"/>
</dbReference>
<evidence type="ECO:0000313" key="4">
    <source>
        <dbReference type="EMBL" id="KAI5436494.1"/>
    </source>
</evidence>
<dbReference type="Gene3D" id="3.30.565.10">
    <property type="entry name" value="Histidine kinase-like ATPase, C-terminal domain"/>
    <property type="match status" value="1"/>
</dbReference>
<dbReference type="AlphaFoldDB" id="A0A9D5BBF8"/>
<organism evidence="4 5">
    <name type="scientific">Pisum sativum</name>
    <name type="common">Garden pea</name>
    <name type="synonym">Lathyrus oleraceus</name>
    <dbReference type="NCBI Taxonomy" id="3888"/>
    <lineage>
        <taxon>Eukaryota</taxon>
        <taxon>Viridiplantae</taxon>
        <taxon>Streptophyta</taxon>
        <taxon>Embryophyta</taxon>
        <taxon>Tracheophyta</taxon>
        <taxon>Spermatophyta</taxon>
        <taxon>Magnoliopsida</taxon>
        <taxon>eudicotyledons</taxon>
        <taxon>Gunneridae</taxon>
        <taxon>Pentapetalae</taxon>
        <taxon>rosids</taxon>
        <taxon>fabids</taxon>
        <taxon>Fabales</taxon>
        <taxon>Fabaceae</taxon>
        <taxon>Papilionoideae</taxon>
        <taxon>50 kb inversion clade</taxon>
        <taxon>NPAAA clade</taxon>
        <taxon>Hologalegina</taxon>
        <taxon>IRL clade</taxon>
        <taxon>Fabeae</taxon>
        <taxon>Lathyrus</taxon>
    </lineage>
</organism>
<dbReference type="Gramene" id="Psat02G0283800-T1">
    <property type="protein sequence ID" value="KAI5436494.1"/>
    <property type="gene ID" value="KIW84_022838"/>
</dbReference>
<dbReference type="Pfam" id="PF13589">
    <property type="entry name" value="HATPase_c_3"/>
    <property type="match status" value="1"/>
</dbReference>
<dbReference type="InterPro" id="IPR002099">
    <property type="entry name" value="MutL/Mlh/PMS"/>
</dbReference>
<keyword evidence="3" id="KW-0472">Membrane</keyword>
<keyword evidence="3" id="KW-1133">Transmembrane helix</keyword>
<dbReference type="GO" id="GO:0006298">
    <property type="term" value="P:mismatch repair"/>
    <property type="evidence" value="ECO:0007669"/>
    <property type="project" value="InterPro"/>
</dbReference>
<dbReference type="GO" id="GO:0030983">
    <property type="term" value="F:mismatched DNA binding"/>
    <property type="evidence" value="ECO:0007669"/>
    <property type="project" value="InterPro"/>
</dbReference>
<dbReference type="PANTHER" id="PTHR10073:SF52">
    <property type="entry name" value="MISMATCH REPAIR ENDONUCLEASE PMS2"/>
    <property type="match status" value="1"/>
</dbReference>
<evidence type="ECO:0000256" key="3">
    <source>
        <dbReference type="SAM" id="Phobius"/>
    </source>
</evidence>
<comment type="similarity">
    <text evidence="1">Belongs to the DNA mismatch repair MutL/HexB family.</text>
</comment>
<feature type="region of interest" description="Disordered" evidence="2">
    <location>
        <begin position="27"/>
        <end position="93"/>
    </location>
</feature>
<protein>
    <submittedName>
        <fullName evidence="4">ATP-binding mismatch repair protein</fullName>
    </submittedName>
</protein>
<dbReference type="NCBIfam" id="TIGR00585">
    <property type="entry name" value="mutl"/>
    <property type="match status" value="1"/>
</dbReference>
<comment type="caution">
    <text evidence="4">The sequence shown here is derived from an EMBL/GenBank/DDBJ whole genome shotgun (WGS) entry which is preliminary data.</text>
</comment>
<feature type="transmembrane region" description="Helical" evidence="3">
    <location>
        <begin position="6"/>
        <end position="25"/>
    </location>
</feature>
<evidence type="ECO:0000256" key="1">
    <source>
        <dbReference type="ARBA" id="ARBA00006082"/>
    </source>
</evidence>
<keyword evidence="3" id="KW-0812">Transmembrane</keyword>
<dbReference type="PROSITE" id="PS00058">
    <property type="entry name" value="DNA_MISMATCH_REPAIR_1"/>
    <property type="match status" value="1"/>
</dbReference>
<dbReference type="EMBL" id="JAMSHJ010000002">
    <property type="protein sequence ID" value="KAI5436494.1"/>
    <property type="molecule type" value="Genomic_DNA"/>
</dbReference>
<dbReference type="GO" id="GO:0016887">
    <property type="term" value="F:ATP hydrolysis activity"/>
    <property type="evidence" value="ECO:0007669"/>
    <property type="project" value="InterPro"/>
</dbReference>
<dbReference type="FunFam" id="3.30.565.10:FF:000014">
    <property type="entry name" value="Mismatch repair endonuclease pms1, putative"/>
    <property type="match status" value="1"/>
</dbReference>
<dbReference type="InterPro" id="IPR014762">
    <property type="entry name" value="DNA_mismatch_repair_CS"/>
</dbReference>
<sequence length="418" mass="46892">MSDEILGEVAILVFMFFTLMLRSWHKPGSDGSMPRHSGTTDVHDKNLTQLSSSTSKTSVDDQEKERLHQQQQAERLHHQQQVERLHYHQQQKERFQQQQDIHHQQLVHQQLKLQPQQQSQAQLMHQDVLEQLMHGQSKLDPSRDNLLDQVMKKLSTAAEHPRALHPSLSSAVKELVENSLDAGATSIEISLKDFGEEWFQVIDNGCGISPNNCKVLALKHHTSKLSEFHDLQSLTTFGFRGEALSSLCALGNLTVETRTASEEVATLLTFNHSGALAAEMKTAQQVGTTVTVKKLFYNLLVRSKEFKRNIRKEYGKLVSLLNAYALIAKGVRFGCTNTTGKNAKSVVLKTQGNDSLKDNIITVLGMNTFNCLEPMSLCISESCEVDGFLSKPGLGNERNQGRCYCLKAHPFDSSTSYY</sequence>
<dbReference type="SUPFAM" id="SSF55874">
    <property type="entry name" value="ATPase domain of HSP90 chaperone/DNA topoisomerase II/histidine kinase"/>
    <property type="match status" value="1"/>
</dbReference>
<evidence type="ECO:0000313" key="5">
    <source>
        <dbReference type="Proteomes" id="UP001058974"/>
    </source>
</evidence>